<feature type="compositionally biased region" description="Polar residues" evidence="6">
    <location>
        <begin position="417"/>
        <end position="429"/>
    </location>
</feature>
<feature type="domain" description="Xylanolytic transcriptional activator regulatory" evidence="8">
    <location>
        <begin position="101"/>
        <end position="175"/>
    </location>
</feature>
<keyword evidence="3" id="KW-0238">DNA-binding</keyword>
<dbReference type="SMART" id="SM00906">
    <property type="entry name" value="Fungal_trans"/>
    <property type="match status" value="1"/>
</dbReference>
<accession>A0AAJ0GDF0</accession>
<dbReference type="InterPro" id="IPR051711">
    <property type="entry name" value="Stress_Response_Reg"/>
</dbReference>
<evidence type="ECO:0000256" key="5">
    <source>
        <dbReference type="ARBA" id="ARBA00023242"/>
    </source>
</evidence>
<organism evidence="9 10">
    <name type="scientific">Extremus antarcticus</name>
    <dbReference type="NCBI Taxonomy" id="702011"/>
    <lineage>
        <taxon>Eukaryota</taxon>
        <taxon>Fungi</taxon>
        <taxon>Dikarya</taxon>
        <taxon>Ascomycota</taxon>
        <taxon>Pezizomycotina</taxon>
        <taxon>Dothideomycetes</taxon>
        <taxon>Dothideomycetidae</taxon>
        <taxon>Mycosphaerellales</taxon>
        <taxon>Extremaceae</taxon>
        <taxon>Extremus</taxon>
    </lineage>
</organism>
<keyword evidence="2" id="KW-0805">Transcription regulation</keyword>
<dbReference type="CDD" id="cd12148">
    <property type="entry name" value="fungal_TF_MHR"/>
    <property type="match status" value="1"/>
</dbReference>
<dbReference type="GO" id="GO:0045944">
    <property type="term" value="P:positive regulation of transcription by RNA polymerase II"/>
    <property type="evidence" value="ECO:0007669"/>
    <property type="project" value="TreeGrafter"/>
</dbReference>
<keyword evidence="10" id="KW-1185">Reference proteome</keyword>
<dbReference type="InterPro" id="IPR007219">
    <property type="entry name" value="XnlR_reg_dom"/>
</dbReference>
<evidence type="ECO:0000313" key="9">
    <source>
        <dbReference type="EMBL" id="KAK3052227.1"/>
    </source>
</evidence>
<evidence type="ECO:0000256" key="3">
    <source>
        <dbReference type="ARBA" id="ARBA00023125"/>
    </source>
</evidence>
<evidence type="ECO:0000256" key="6">
    <source>
        <dbReference type="SAM" id="MobiDB-lite"/>
    </source>
</evidence>
<keyword evidence="5" id="KW-0539">Nucleus</keyword>
<keyword evidence="7" id="KW-1133">Transmembrane helix</keyword>
<evidence type="ECO:0000256" key="2">
    <source>
        <dbReference type="ARBA" id="ARBA00023015"/>
    </source>
</evidence>
<comment type="caution">
    <text evidence="9">The sequence shown here is derived from an EMBL/GenBank/DDBJ whole genome shotgun (WGS) entry which is preliminary data.</text>
</comment>
<dbReference type="Proteomes" id="UP001271007">
    <property type="component" value="Unassembled WGS sequence"/>
</dbReference>
<feature type="transmembrane region" description="Helical" evidence="7">
    <location>
        <begin position="320"/>
        <end position="339"/>
    </location>
</feature>
<keyword evidence="4" id="KW-0804">Transcription</keyword>
<evidence type="ECO:0000256" key="7">
    <source>
        <dbReference type="SAM" id="Phobius"/>
    </source>
</evidence>
<gene>
    <name evidence="9" type="ORF">LTR09_006819</name>
</gene>
<evidence type="ECO:0000256" key="1">
    <source>
        <dbReference type="ARBA" id="ARBA00004123"/>
    </source>
</evidence>
<sequence>MPTYRFLNQPTVSAWLAEYHAVVVEQSPGQPLLPARQALVLMVLATAVFLQADDKTEASEPYFQMAETQLARESGKVRIESAQARLAMCLYLLHTSRPNQAWYVFGVTVQLIRALGMHRARPSTSELDAITAECRKRTFWAAFSLDTYLSCILGRPALIHVDDVDQQFPAVVDDDEITGTGIVSNGMHRDPVIQGSIYHSKITGMARKALREQYSVHNRSDAHKLEVATRLNSELADWKSSLPVILSGAVHPSSLVQIFQRQIVVLQMAHSLALILVNRPLLLVDRSIDNKANAHACLSAARCILDTVAGFVANRKTFPAFWFTQFVTFNALSIVYIWLIQRQRDEELYGTAESIQKHLAEATISNAPNLRYSIILEELQQETRRLMGRKYQTHSLLPKELHPSPSGGHPYAAPQNLAENCSSANDPGSSSWDSLNDDFQFDSDIFLQLDAFPFRTYLDV</sequence>
<dbReference type="EMBL" id="JAWDJX010000022">
    <property type="protein sequence ID" value="KAK3052227.1"/>
    <property type="molecule type" value="Genomic_DNA"/>
</dbReference>
<dbReference type="GO" id="GO:0008270">
    <property type="term" value="F:zinc ion binding"/>
    <property type="evidence" value="ECO:0007669"/>
    <property type="project" value="InterPro"/>
</dbReference>
<name>A0AAJ0GDF0_9PEZI</name>
<evidence type="ECO:0000259" key="8">
    <source>
        <dbReference type="SMART" id="SM00906"/>
    </source>
</evidence>
<reference evidence="9" key="1">
    <citation type="submission" date="2023-04" db="EMBL/GenBank/DDBJ databases">
        <title>Black Yeasts Isolated from many extreme environments.</title>
        <authorList>
            <person name="Coleine C."/>
            <person name="Stajich J.E."/>
            <person name="Selbmann L."/>
        </authorList>
    </citation>
    <scope>NUCLEOTIDE SEQUENCE</scope>
    <source>
        <strain evidence="9">CCFEE 5312</strain>
    </source>
</reference>
<protein>
    <recommendedName>
        <fullName evidence="8">Xylanolytic transcriptional activator regulatory domain-containing protein</fullName>
    </recommendedName>
</protein>
<dbReference type="GO" id="GO:0043565">
    <property type="term" value="F:sequence-specific DNA binding"/>
    <property type="evidence" value="ECO:0007669"/>
    <property type="project" value="TreeGrafter"/>
</dbReference>
<evidence type="ECO:0000313" key="10">
    <source>
        <dbReference type="Proteomes" id="UP001271007"/>
    </source>
</evidence>
<dbReference type="PANTHER" id="PTHR47540:SF3">
    <property type="entry name" value="ZN(II)2CYS6 TRANSCRIPTION FACTOR (EUROFUNG)"/>
    <property type="match status" value="1"/>
</dbReference>
<evidence type="ECO:0000256" key="4">
    <source>
        <dbReference type="ARBA" id="ARBA00023163"/>
    </source>
</evidence>
<comment type="subcellular location">
    <subcellularLocation>
        <location evidence="1">Nucleus</location>
    </subcellularLocation>
</comment>
<dbReference type="PANTHER" id="PTHR47540">
    <property type="entry name" value="THIAMINE REPRESSIBLE GENES REGULATORY PROTEIN THI5"/>
    <property type="match status" value="1"/>
</dbReference>
<proteinExistence type="predicted"/>
<dbReference type="GO" id="GO:0005634">
    <property type="term" value="C:nucleus"/>
    <property type="evidence" value="ECO:0007669"/>
    <property type="project" value="UniProtKB-SubCell"/>
</dbReference>
<dbReference type="Pfam" id="PF04082">
    <property type="entry name" value="Fungal_trans"/>
    <property type="match status" value="1"/>
</dbReference>
<dbReference type="GO" id="GO:0006351">
    <property type="term" value="P:DNA-templated transcription"/>
    <property type="evidence" value="ECO:0007669"/>
    <property type="project" value="InterPro"/>
</dbReference>
<keyword evidence="7" id="KW-0472">Membrane</keyword>
<dbReference type="AlphaFoldDB" id="A0AAJ0GDF0"/>
<keyword evidence="7" id="KW-0812">Transmembrane</keyword>
<feature type="region of interest" description="Disordered" evidence="6">
    <location>
        <begin position="397"/>
        <end position="429"/>
    </location>
</feature>